<organism evidence="2 3">
    <name type="scientific">Nesterenkonia sedimenti</name>
    <dbReference type="NCBI Taxonomy" id="1463632"/>
    <lineage>
        <taxon>Bacteria</taxon>
        <taxon>Bacillati</taxon>
        <taxon>Actinomycetota</taxon>
        <taxon>Actinomycetes</taxon>
        <taxon>Micrococcales</taxon>
        <taxon>Micrococcaceae</taxon>
        <taxon>Nesterenkonia</taxon>
    </lineage>
</organism>
<feature type="domain" description="SnoaL-like" evidence="1">
    <location>
        <begin position="4"/>
        <end position="69"/>
    </location>
</feature>
<evidence type="ECO:0000313" key="3">
    <source>
        <dbReference type="Proteomes" id="UP000523139"/>
    </source>
</evidence>
<dbReference type="EMBL" id="JABAHY010000036">
    <property type="protein sequence ID" value="NLS11240.1"/>
    <property type="molecule type" value="Genomic_DNA"/>
</dbReference>
<evidence type="ECO:0000259" key="1">
    <source>
        <dbReference type="Pfam" id="PF12680"/>
    </source>
</evidence>
<dbReference type="Gene3D" id="3.10.450.50">
    <property type="match status" value="1"/>
</dbReference>
<keyword evidence="3" id="KW-1185">Reference proteome</keyword>
<accession>A0A7X8TM08</accession>
<dbReference type="AlphaFoldDB" id="A0A7X8TM08"/>
<dbReference type="Proteomes" id="UP000523139">
    <property type="component" value="Unassembled WGS sequence"/>
</dbReference>
<dbReference type="InterPro" id="IPR032710">
    <property type="entry name" value="NTF2-like_dom_sf"/>
</dbReference>
<evidence type="ECO:0000313" key="2">
    <source>
        <dbReference type="EMBL" id="NLS11240.1"/>
    </source>
</evidence>
<dbReference type="InterPro" id="IPR037401">
    <property type="entry name" value="SnoaL-like"/>
</dbReference>
<name>A0A7X8TM08_9MICC</name>
<protein>
    <submittedName>
        <fullName evidence="2">Nuclear transport factor 2 family protein</fullName>
    </submittedName>
</protein>
<gene>
    <name evidence="2" type="ORF">HGQ17_14795</name>
</gene>
<reference evidence="2 3" key="1">
    <citation type="submission" date="2020-04" db="EMBL/GenBank/DDBJ databases">
        <title>Nesterenkonia sp. nov., isolated from marine sediment.</title>
        <authorList>
            <person name="Zhang G."/>
        </authorList>
    </citation>
    <scope>NUCLEOTIDE SEQUENCE [LARGE SCALE GENOMIC DNA]</scope>
    <source>
        <strain evidence="2 3">MY13</strain>
    </source>
</reference>
<dbReference type="Pfam" id="PF12680">
    <property type="entry name" value="SnoaL_2"/>
    <property type="match status" value="1"/>
</dbReference>
<dbReference type="SUPFAM" id="SSF54427">
    <property type="entry name" value="NTF2-like"/>
    <property type="match status" value="1"/>
</dbReference>
<proteinExistence type="predicted"/>
<comment type="caution">
    <text evidence="2">The sequence shown here is derived from an EMBL/GenBank/DDBJ whole genome shotgun (WGS) entry which is preliminary data.</text>
</comment>
<sequence>MSSVAAWWERVFALLPGHHFEIQQILVNGPPWNTQVALHGRVTGALPGGRPYENVLFQRMRIRWGKVTAIESLEDLQLLESALEHMCSSGVSLAGAAPIRDAPLTIR</sequence>